<evidence type="ECO:0000256" key="6">
    <source>
        <dbReference type="SAM" id="MobiDB-lite"/>
    </source>
</evidence>
<dbReference type="RefSeq" id="WP_150608610.1">
    <property type="nucleotide sequence ID" value="NZ_CABPRY010000004.1"/>
</dbReference>
<gene>
    <name evidence="9" type="ORF">PCE31107_02381</name>
</gene>
<sequence>MRLVLLAWVAGVWWLQQAAVLPQGRAFGAALGVAAGLFAMWAVWAIWGVVGCDRGAARASPTTRDSGARFARSGAHAGVRWRHRSVVAVLALCSGVFGYSWAAFRAEARLNDRLPVELEGRDVMVVGVVSGLPASTDDGRRFAFHVERAYVLDKRCEMPMSATVRSMSDTRGDRRDADTRAVPCRAVRVPKAIELVWPGRSRLGGNPGRGGATAGHPHAGERWRLPVRLKAPRGFANWHGADAELTALVRGIRATGYVRALSGRDGATGTMAPRRLQAETVPGYRFVAWRERLRDKLRAGLGPSTRYGGVLIALALGERGDIAADDWQVFADTGVSHLLAISGLHVSLVAGVLATLVGTLWRRACGRRFSLPLWWPAPKAAAVAGLLAAMAYGAVAGWGVPVRRAVGMVAILVFALLNGRMAAPSYVLAWALATIVALDPWAVVTPGLWLSFGAVAALVLGAGRKQTPPVARRRGIPEVARSPSTASAMGRALADVRRPGECRDVPRQGAQRQGGERRPGDSRDGGRQGLEYQAGKRRGGEPQDAERREGAIPRWRAATLARLRPAVRAQYAVTIGLVPLTLAWFGSVPLLGPLANAIAIPVMTLIVTPLTLASLLLPEMLAHWALAVAHAVVVWLADWLGMLAAWPWAVWRAAVAPPWAQAAAVGGVLLCLMPWPAAMRRLRGWRVGVRFAGFALLGPALLASPPRPGTGEFRVTLLDIGQGNAVLVETASRTLLFDAGPPLGRYSDAGRRVIVPYLRAHGIRRLDRLVISHAHDDHFGGALSVLRAYPSAQVLSSLPATHGVRSAAAAHRTCLAGQQWTWDGVTFRFLHPDKGALRDGWEGRMGPNSVSCVLRVSNAEHSALLAADAEAPQERTMLARFGAGLRSDILLAPHHGSLTSSTTVFIEAVSPAHVVFQAGYRNRFGHPRPGVVARYQAAGAQIWQSVTHGGVRFSFTKDGIEAQSYREQYRRYWHAEVPDTSRR</sequence>
<dbReference type="InterPro" id="IPR036866">
    <property type="entry name" value="RibonucZ/Hydroxyglut_hydro"/>
</dbReference>
<dbReference type="PANTHER" id="PTHR30619">
    <property type="entry name" value="DNA INTERNALIZATION/COMPETENCE PROTEIN COMEC/REC2"/>
    <property type="match status" value="1"/>
</dbReference>
<feature type="transmembrane region" description="Helical" evidence="7">
    <location>
        <begin position="658"/>
        <end position="675"/>
    </location>
</feature>
<feature type="transmembrane region" description="Helical" evidence="7">
    <location>
        <begin position="571"/>
        <end position="592"/>
    </location>
</feature>
<feature type="transmembrane region" description="Helical" evidence="7">
    <location>
        <begin position="687"/>
        <end position="704"/>
    </location>
</feature>
<evidence type="ECO:0000256" key="2">
    <source>
        <dbReference type="ARBA" id="ARBA00022475"/>
    </source>
</evidence>
<evidence type="ECO:0000313" key="10">
    <source>
        <dbReference type="Proteomes" id="UP000396788"/>
    </source>
</evidence>
<dbReference type="Gene3D" id="3.60.15.10">
    <property type="entry name" value="Ribonuclease Z/Hydroxyacylglutathione hydrolase-like"/>
    <property type="match status" value="1"/>
</dbReference>
<dbReference type="NCBIfam" id="TIGR00361">
    <property type="entry name" value="ComEC_Rec2"/>
    <property type="match status" value="1"/>
</dbReference>
<evidence type="ECO:0000313" key="9">
    <source>
        <dbReference type="EMBL" id="VVE05720.1"/>
    </source>
</evidence>
<accession>A0A5E4V4J1</accession>
<name>A0A5E4V4J1_9BURK</name>
<dbReference type="InterPro" id="IPR035681">
    <property type="entry name" value="ComA-like_MBL"/>
</dbReference>
<dbReference type="Pfam" id="PF03772">
    <property type="entry name" value="Competence"/>
    <property type="match status" value="2"/>
</dbReference>
<dbReference type="GO" id="GO:0030420">
    <property type="term" value="P:establishment of competence for transformation"/>
    <property type="evidence" value="ECO:0007669"/>
    <property type="project" value="InterPro"/>
</dbReference>
<feature type="transmembrane region" description="Helical" evidence="7">
    <location>
        <begin position="338"/>
        <end position="361"/>
    </location>
</feature>
<keyword evidence="4 7" id="KW-1133">Transmembrane helix</keyword>
<feature type="transmembrane region" description="Helical" evidence="7">
    <location>
        <begin position="598"/>
        <end position="617"/>
    </location>
</feature>
<dbReference type="InterPro" id="IPR052159">
    <property type="entry name" value="Competence_DNA_uptake"/>
</dbReference>
<feature type="compositionally biased region" description="Basic and acidic residues" evidence="6">
    <location>
        <begin position="494"/>
        <end position="506"/>
    </location>
</feature>
<evidence type="ECO:0000256" key="7">
    <source>
        <dbReference type="SAM" id="Phobius"/>
    </source>
</evidence>
<proteinExistence type="predicted"/>
<dbReference type="Pfam" id="PF13567">
    <property type="entry name" value="DUF4131"/>
    <property type="match status" value="1"/>
</dbReference>
<dbReference type="InterPro" id="IPR004477">
    <property type="entry name" value="ComEC_N"/>
</dbReference>
<dbReference type="SMART" id="SM00849">
    <property type="entry name" value="Lactamase_B"/>
    <property type="match status" value="1"/>
</dbReference>
<keyword evidence="3 7" id="KW-0812">Transmembrane</keyword>
<evidence type="ECO:0000256" key="5">
    <source>
        <dbReference type="ARBA" id="ARBA00023136"/>
    </source>
</evidence>
<protein>
    <submittedName>
        <fullName evidence="9">DNA internalization-related competence protein ComEC/Rec2</fullName>
    </submittedName>
</protein>
<dbReference type="NCBIfam" id="TIGR00360">
    <property type="entry name" value="ComEC_N-term"/>
    <property type="match status" value="1"/>
</dbReference>
<feature type="transmembrane region" description="Helical" evidence="7">
    <location>
        <begin position="373"/>
        <end position="395"/>
    </location>
</feature>
<feature type="transmembrane region" description="Helical" evidence="7">
    <location>
        <begin position="624"/>
        <end position="646"/>
    </location>
</feature>
<dbReference type="AlphaFoldDB" id="A0A5E4V4J1"/>
<evidence type="ECO:0000256" key="1">
    <source>
        <dbReference type="ARBA" id="ARBA00004651"/>
    </source>
</evidence>
<comment type="subcellular location">
    <subcellularLocation>
        <location evidence="1">Cell membrane</location>
        <topology evidence="1">Multi-pass membrane protein</topology>
    </subcellularLocation>
</comment>
<dbReference type="PANTHER" id="PTHR30619:SF1">
    <property type="entry name" value="RECOMBINATION PROTEIN 2"/>
    <property type="match status" value="1"/>
</dbReference>
<evidence type="ECO:0000256" key="4">
    <source>
        <dbReference type="ARBA" id="ARBA00022989"/>
    </source>
</evidence>
<feature type="domain" description="Metallo-beta-lactamase" evidence="8">
    <location>
        <begin position="722"/>
        <end position="913"/>
    </location>
</feature>
<dbReference type="EMBL" id="CABPRY010000004">
    <property type="protein sequence ID" value="VVE05720.1"/>
    <property type="molecule type" value="Genomic_DNA"/>
</dbReference>
<feature type="transmembrane region" description="Helical" evidence="7">
    <location>
        <begin position="448"/>
        <end position="464"/>
    </location>
</feature>
<dbReference type="InterPro" id="IPR004797">
    <property type="entry name" value="Competence_ComEC/Rec2"/>
</dbReference>
<keyword evidence="2" id="KW-1003">Cell membrane</keyword>
<dbReference type="Proteomes" id="UP000396788">
    <property type="component" value="Unassembled WGS sequence"/>
</dbReference>
<organism evidence="9 10">
    <name type="scientific">Pandoraea cepalis</name>
    <dbReference type="NCBI Taxonomy" id="2508294"/>
    <lineage>
        <taxon>Bacteria</taxon>
        <taxon>Pseudomonadati</taxon>
        <taxon>Pseudomonadota</taxon>
        <taxon>Betaproteobacteria</taxon>
        <taxon>Burkholderiales</taxon>
        <taxon>Burkholderiaceae</taxon>
        <taxon>Pandoraea</taxon>
    </lineage>
</organism>
<feature type="region of interest" description="Disordered" evidence="6">
    <location>
        <begin position="468"/>
        <end position="550"/>
    </location>
</feature>
<keyword evidence="5 7" id="KW-0472">Membrane</keyword>
<feature type="transmembrane region" description="Helical" evidence="7">
    <location>
        <begin position="28"/>
        <end position="50"/>
    </location>
</feature>
<evidence type="ECO:0000259" key="8">
    <source>
        <dbReference type="SMART" id="SM00849"/>
    </source>
</evidence>
<dbReference type="InterPro" id="IPR001279">
    <property type="entry name" value="Metallo-B-lactamas"/>
</dbReference>
<evidence type="ECO:0000256" key="3">
    <source>
        <dbReference type="ARBA" id="ARBA00022692"/>
    </source>
</evidence>
<reference evidence="9 10" key="1">
    <citation type="submission" date="2019-08" db="EMBL/GenBank/DDBJ databases">
        <authorList>
            <person name="Peeters C."/>
        </authorList>
    </citation>
    <scope>NUCLEOTIDE SEQUENCE [LARGE SCALE GENOMIC DNA]</scope>
    <source>
        <strain evidence="9 10">LMG 31107</strain>
    </source>
</reference>
<feature type="transmembrane region" description="Helical" evidence="7">
    <location>
        <begin position="86"/>
        <end position="104"/>
    </location>
</feature>
<dbReference type="CDD" id="cd07731">
    <property type="entry name" value="ComA-like_MBL-fold"/>
    <property type="match status" value="1"/>
</dbReference>
<feature type="compositionally biased region" description="Basic and acidic residues" evidence="6">
    <location>
        <begin position="514"/>
        <end position="526"/>
    </location>
</feature>
<dbReference type="Pfam" id="PF00753">
    <property type="entry name" value="Lactamase_B"/>
    <property type="match status" value="1"/>
</dbReference>
<feature type="compositionally biased region" description="Basic and acidic residues" evidence="6">
    <location>
        <begin position="538"/>
        <end position="550"/>
    </location>
</feature>
<dbReference type="InterPro" id="IPR025405">
    <property type="entry name" value="DUF4131"/>
</dbReference>
<dbReference type="GO" id="GO:0005886">
    <property type="term" value="C:plasma membrane"/>
    <property type="evidence" value="ECO:0007669"/>
    <property type="project" value="UniProtKB-SubCell"/>
</dbReference>
<dbReference type="SUPFAM" id="SSF56281">
    <property type="entry name" value="Metallo-hydrolase/oxidoreductase"/>
    <property type="match status" value="1"/>
</dbReference>